<keyword evidence="2" id="KW-0413">Isomerase</keyword>
<dbReference type="CDD" id="cd06558">
    <property type="entry name" value="crotonase-like"/>
    <property type="match status" value="1"/>
</dbReference>
<comment type="similarity">
    <text evidence="1">Belongs to the enoyl-CoA hydratase/isomerase family.</text>
</comment>
<dbReference type="PANTHER" id="PTHR43459:SF1">
    <property type="entry name" value="EG:BACN32G11.4 PROTEIN"/>
    <property type="match status" value="1"/>
</dbReference>
<dbReference type="Gene3D" id="3.90.226.10">
    <property type="entry name" value="2-enoyl-CoA Hydratase, Chain A, domain 1"/>
    <property type="match status" value="1"/>
</dbReference>
<accession>A0AAU7B1B4</accession>
<dbReference type="KEGG" id="parq:DSM112329_04553"/>
<dbReference type="AlphaFoldDB" id="A0AAU7B1B4"/>
<protein>
    <submittedName>
        <fullName evidence="2">1,2-epoxyphenylacetyl-CoA isomerase</fullName>
        <ecNumber evidence="2">5.3.3.18</ecNumber>
    </submittedName>
</protein>
<evidence type="ECO:0000256" key="1">
    <source>
        <dbReference type="ARBA" id="ARBA00005254"/>
    </source>
</evidence>
<gene>
    <name evidence="2" type="primary">paaG_3</name>
    <name evidence="2" type="ORF">DSM112329_04553</name>
</gene>
<sequence>MSPEQRVRLTVEDGLAQLSFSAPERHNAIDPAWVAALGDAVDAIAADGTVRAVLVTADGASFSVGGDLAHFAREADRMPDELDAMVRPFHRTLATLGDLPVPIVCAAQGPVAGGGLGLLWCADIVLVADTAKLAAGFPLLGLSGDGGSAWALPRLVGLRRAQQFILGGKVLNADEAVEWGIASEVVPAADLADRALAEGRRFAAGPTVAYGHARRLLRGASTVSWAEHLTLELDAQVACGATDDAREGVAAFAARRPAAFTGR</sequence>
<dbReference type="RefSeq" id="WP_354698855.1">
    <property type="nucleotide sequence ID" value="NZ_CP114014.1"/>
</dbReference>
<dbReference type="EC" id="5.3.3.18" evidence="2"/>
<evidence type="ECO:0000313" key="2">
    <source>
        <dbReference type="EMBL" id="XAY07665.1"/>
    </source>
</evidence>
<dbReference type="Pfam" id="PF00378">
    <property type="entry name" value="ECH_1"/>
    <property type="match status" value="1"/>
</dbReference>
<reference evidence="2" key="1">
    <citation type="submission" date="2022-12" db="EMBL/GenBank/DDBJ databases">
        <title>Paraconexibacter alkalitolerans sp. nov. and Baekduia alba sp. nov., isolated from soil and emended description of the genera Paraconexibacter (Chun et al., 2020) and Baekduia (An et al., 2020).</title>
        <authorList>
            <person name="Vieira S."/>
            <person name="Huber K.J."/>
            <person name="Geppert A."/>
            <person name="Wolf J."/>
            <person name="Neumann-Schaal M."/>
            <person name="Muesken M."/>
            <person name="Overmann J."/>
        </authorList>
    </citation>
    <scope>NUCLEOTIDE SEQUENCE</scope>
    <source>
        <strain evidence="2">AEG42_29</strain>
    </source>
</reference>
<dbReference type="GO" id="GO:0016853">
    <property type="term" value="F:isomerase activity"/>
    <property type="evidence" value="ECO:0007669"/>
    <property type="project" value="UniProtKB-KW"/>
</dbReference>
<organism evidence="2">
    <name type="scientific">Paraconexibacter sp. AEG42_29</name>
    <dbReference type="NCBI Taxonomy" id="2997339"/>
    <lineage>
        <taxon>Bacteria</taxon>
        <taxon>Bacillati</taxon>
        <taxon>Actinomycetota</taxon>
        <taxon>Thermoleophilia</taxon>
        <taxon>Solirubrobacterales</taxon>
        <taxon>Paraconexibacteraceae</taxon>
        <taxon>Paraconexibacter</taxon>
    </lineage>
</organism>
<dbReference type="InterPro" id="IPR014748">
    <property type="entry name" value="Enoyl-CoA_hydra_C"/>
</dbReference>
<dbReference type="EMBL" id="CP114014">
    <property type="protein sequence ID" value="XAY07665.1"/>
    <property type="molecule type" value="Genomic_DNA"/>
</dbReference>
<dbReference type="SUPFAM" id="SSF52096">
    <property type="entry name" value="ClpP/crotonase"/>
    <property type="match status" value="1"/>
</dbReference>
<dbReference type="InterPro" id="IPR029045">
    <property type="entry name" value="ClpP/crotonase-like_dom_sf"/>
</dbReference>
<dbReference type="Gene3D" id="1.10.12.10">
    <property type="entry name" value="Lyase 2-enoyl-coa Hydratase, Chain A, domain 2"/>
    <property type="match status" value="1"/>
</dbReference>
<proteinExistence type="inferred from homology"/>
<dbReference type="PANTHER" id="PTHR43459">
    <property type="entry name" value="ENOYL-COA HYDRATASE"/>
    <property type="match status" value="1"/>
</dbReference>
<dbReference type="InterPro" id="IPR001753">
    <property type="entry name" value="Enoyl-CoA_hydra/iso"/>
</dbReference>
<name>A0AAU7B1B4_9ACTN</name>